<dbReference type="EMBL" id="CM040985">
    <property type="protein sequence ID" value="MCJ8737596.1"/>
    <property type="molecule type" value="Genomic_DNA"/>
</dbReference>
<name>A0ACC5YRM5_9TELE</name>
<evidence type="ECO:0000313" key="1">
    <source>
        <dbReference type="EMBL" id="MCJ8737596.1"/>
    </source>
</evidence>
<organism evidence="1 2">
    <name type="scientific">Pangasius djambal</name>
    <dbReference type="NCBI Taxonomy" id="1691987"/>
    <lineage>
        <taxon>Eukaryota</taxon>
        <taxon>Metazoa</taxon>
        <taxon>Chordata</taxon>
        <taxon>Craniata</taxon>
        <taxon>Vertebrata</taxon>
        <taxon>Euteleostomi</taxon>
        <taxon>Actinopterygii</taxon>
        <taxon>Neopterygii</taxon>
        <taxon>Teleostei</taxon>
        <taxon>Ostariophysi</taxon>
        <taxon>Siluriformes</taxon>
        <taxon>Pangasiidae</taxon>
        <taxon>Pangasius</taxon>
    </lineage>
</organism>
<proteinExistence type="predicted"/>
<reference evidence="1" key="1">
    <citation type="submission" date="2020-02" db="EMBL/GenBank/DDBJ databases">
        <title>Genome sequencing of the panga catfish, Pangasius djambal.</title>
        <authorList>
            <person name="Wen M."/>
            <person name="Zahm M."/>
            <person name="Roques C."/>
            <person name="Cabau C."/>
            <person name="Klopp C."/>
            <person name="Donnadieu C."/>
            <person name="Jouanno E."/>
            <person name="Avarre J.-C."/>
            <person name="Campet M."/>
            <person name="Ha T."/>
            <person name="Dugue R."/>
            <person name="Lampietro C."/>
            <person name="Louis A."/>
            <person name="Herpin A."/>
            <person name="Echchiki A."/>
            <person name="Berthelot C."/>
            <person name="Parey E."/>
            <person name="Roest-Crollius H."/>
            <person name="Braasch I."/>
            <person name="Postlethwait J.H."/>
            <person name="Bobe J."/>
            <person name="Montfort J."/>
            <person name="Bouchez O."/>
            <person name="Begum T."/>
            <person name="Schartl M."/>
            <person name="Gustiano R."/>
            <person name="Guiguen Y."/>
        </authorList>
    </citation>
    <scope>NUCLEOTIDE SEQUENCE</scope>
    <source>
        <strain evidence="1">Pdj_M5554</strain>
    </source>
</reference>
<dbReference type="Proteomes" id="UP000830395">
    <property type="component" value="Chromosome 11"/>
</dbReference>
<protein>
    <submittedName>
        <fullName evidence="1">Uncharacterized protein</fullName>
    </submittedName>
</protein>
<comment type="caution">
    <text evidence="1">The sequence shown here is derived from an EMBL/GenBank/DDBJ whole genome shotgun (WGS) entry which is preliminary data.</text>
</comment>
<sequence>MRALLQPEPACKQCQSKSYPGILDHEELFQSNKGQSFKCQSKTQLHMAENLIIKLIPLQIQAFDLPKDTFGKETECLADYTKRILPIVVGAVVAGIILIGVLVYVLMRERRGRGYEQL</sequence>
<accession>A0ACC5YRM5</accession>
<gene>
    <name evidence="1" type="ORF">PDJAM_G00025880</name>
</gene>
<evidence type="ECO:0000313" key="2">
    <source>
        <dbReference type="Proteomes" id="UP000830395"/>
    </source>
</evidence>
<keyword evidence="2" id="KW-1185">Reference proteome</keyword>